<evidence type="ECO:0000313" key="5">
    <source>
        <dbReference type="Proteomes" id="UP000069773"/>
    </source>
</evidence>
<reference evidence="4 5" key="1">
    <citation type="journal article" date="2016" name="Genome Announc.">
        <title>Draft Genome Sequences of Five Rapidly Growing Mycobacterium Species, M. thermoresistibile, M. fortuitum subsp. acetamidolyticum, M. canariasense, M. brisbanense, and M. novocastrense.</title>
        <authorList>
            <person name="Katahira K."/>
            <person name="Ogura Y."/>
            <person name="Gotoh Y."/>
            <person name="Hayashi T."/>
        </authorList>
    </citation>
    <scope>NUCLEOTIDE SEQUENCE [LARGE SCALE GENOMIC DNA]</scope>
    <source>
        <strain evidence="4 5">JCM18114</strain>
    </source>
</reference>
<feature type="non-terminal residue" evidence="4">
    <location>
        <position position="1"/>
    </location>
</feature>
<evidence type="ECO:0000313" key="4">
    <source>
        <dbReference type="EMBL" id="GAT11790.1"/>
    </source>
</evidence>
<dbReference type="Proteomes" id="UP000069773">
    <property type="component" value="Unassembled WGS sequence"/>
</dbReference>
<organism evidence="4 5">
    <name type="scientific">Mycolicibacterium novocastrense</name>
    <name type="common">Mycobacterium novocastrense</name>
    <dbReference type="NCBI Taxonomy" id="59813"/>
    <lineage>
        <taxon>Bacteria</taxon>
        <taxon>Bacillati</taxon>
        <taxon>Actinomycetota</taxon>
        <taxon>Actinomycetes</taxon>
        <taxon>Mycobacteriales</taxon>
        <taxon>Mycobacteriaceae</taxon>
        <taxon>Mycolicibacterium</taxon>
    </lineage>
</organism>
<feature type="domain" description="General stress protein 17M-like" evidence="3">
    <location>
        <begin position="57"/>
        <end position="145"/>
    </location>
</feature>
<feature type="region of interest" description="Disordered" evidence="1">
    <location>
        <begin position="1"/>
        <end position="47"/>
    </location>
</feature>
<feature type="transmembrane region" description="Helical" evidence="2">
    <location>
        <begin position="106"/>
        <end position="128"/>
    </location>
</feature>
<keyword evidence="5" id="KW-1185">Reference proteome</keyword>
<accession>A0ABQ0KQT1</accession>
<keyword evidence="2" id="KW-0472">Membrane</keyword>
<evidence type="ECO:0000259" key="3">
    <source>
        <dbReference type="Pfam" id="PF11181"/>
    </source>
</evidence>
<keyword evidence="2" id="KW-0812">Transmembrane</keyword>
<gene>
    <name evidence="4" type="ORF">RMCN_4923</name>
</gene>
<evidence type="ECO:0000256" key="2">
    <source>
        <dbReference type="SAM" id="Phobius"/>
    </source>
</evidence>
<feature type="compositionally biased region" description="Polar residues" evidence="1">
    <location>
        <begin position="33"/>
        <end position="47"/>
    </location>
</feature>
<evidence type="ECO:0000256" key="1">
    <source>
        <dbReference type="SAM" id="MobiDB-lite"/>
    </source>
</evidence>
<feature type="transmembrane region" description="Helical" evidence="2">
    <location>
        <begin position="134"/>
        <end position="155"/>
    </location>
</feature>
<name>A0ABQ0KQT1_MYCNV</name>
<comment type="caution">
    <text evidence="4">The sequence shown here is derived from an EMBL/GenBank/DDBJ whole genome shotgun (WGS) entry which is preliminary data.</text>
</comment>
<sequence>NSPQPSSLYSGPRPTNPKSHSDWTTKRVPLRSTMDTSSDQPFTGTTSGAAASSEYRVIASYRDYAQAQRAVDFMSDSEFPVENLRILGHDVTTVEAVIGRLTKGRAALTGASSGAWWGLLIGLLLGMFAVGTAWFGVMVAGLLIGTVWGAIFGFVEHWATGGRRDFTSMSTLAAERYDVVCTPAFAEQAAQLLATMRG</sequence>
<protein>
    <recommendedName>
        <fullName evidence="3">General stress protein 17M-like domain-containing protein</fullName>
    </recommendedName>
</protein>
<proteinExistence type="predicted"/>
<keyword evidence="2" id="KW-1133">Transmembrane helix</keyword>
<dbReference type="Pfam" id="PF11181">
    <property type="entry name" value="YflT"/>
    <property type="match status" value="1"/>
</dbReference>
<dbReference type="EMBL" id="BCTA01000076">
    <property type="protein sequence ID" value="GAT11790.1"/>
    <property type="molecule type" value="Genomic_DNA"/>
</dbReference>
<dbReference type="InterPro" id="IPR025889">
    <property type="entry name" value="GSP17M-like_dom"/>
</dbReference>